<dbReference type="Proteomes" id="UP000732527">
    <property type="component" value="Unassembled WGS sequence"/>
</dbReference>
<protein>
    <submittedName>
        <fullName evidence="4">DEAD/DEAH box helicase</fullName>
    </submittedName>
</protein>
<dbReference type="SMART" id="SM00490">
    <property type="entry name" value="HELICc"/>
    <property type="match status" value="1"/>
</dbReference>
<keyword evidence="4" id="KW-0547">Nucleotide-binding</keyword>
<evidence type="ECO:0000256" key="1">
    <source>
        <dbReference type="SAM" id="Coils"/>
    </source>
</evidence>
<dbReference type="SUPFAM" id="SSF52540">
    <property type="entry name" value="P-loop containing nucleoside triphosphate hydrolases"/>
    <property type="match status" value="1"/>
</dbReference>
<dbReference type="GO" id="GO:0005829">
    <property type="term" value="C:cytosol"/>
    <property type="evidence" value="ECO:0007669"/>
    <property type="project" value="TreeGrafter"/>
</dbReference>
<dbReference type="PANTHER" id="PTHR47396:SF1">
    <property type="entry name" value="ATP-DEPENDENT HELICASE IRC3-RELATED"/>
    <property type="match status" value="1"/>
</dbReference>
<evidence type="ECO:0000313" key="5">
    <source>
        <dbReference type="Proteomes" id="UP000732527"/>
    </source>
</evidence>
<keyword evidence="1" id="KW-0175">Coiled coil</keyword>
<dbReference type="GO" id="GO:0004386">
    <property type="term" value="F:helicase activity"/>
    <property type="evidence" value="ECO:0007669"/>
    <property type="project" value="UniProtKB-KW"/>
</dbReference>
<sequence length="455" mass="52180">MDMPIRSYQKKLIDDLRLSLKHGHKNVLIQSPAGSGKSITMAELAKRITSNGERVLFVVHRRELVKQIKNTFSSWGVNMNLCEIYMVQTASRRLEKLTTPNYILVDEAHHSLAKTYEKIFNHFKNAHVLGFTATPVRLSGKGFKDIYDDLVLGPKISWLIENHYLAPYTYYSVNLIDQTKLKKSSTGDYTHKSIENAGKNIVYGDVIQSYLKFANNTKAIIYSYSVHSCQQIAKEFNKNNIPAKEVDGKTKKEDRDQAMQDFRKGKIKILVNAELYGEGVDVPDCETVIMLRPTQSLSLFIQQSMRCMRYQPDKQAIIIDQVANYTRFGLPDMDRMWTLEDRAKHPQREGGSDGIAIKTCPNCFGVIMASYHECPLCGYSFEAEFRKLAEDKRAELEKINLDAKEIRERKKKEKELLLRDPSTFTSFKEFAIYGKAMGHKPGWAWHRAKAKGLIK</sequence>
<dbReference type="Pfam" id="PF04851">
    <property type="entry name" value="ResIII"/>
    <property type="match status" value="2"/>
</dbReference>
<dbReference type="SMART" id="SM00487">
    <property type="entry name" value="DEXDc"/>
    <property type="match status" value="1"/>
</dbReference>
<dbReference type="PANTHER" id="PTHR47396">
    <property type="entry name" value="TYPE I RESTRICTION ENZYME ECOKI R PROTEIN"/>
    <property type="match status" value="1"/>
</dbReference>
<dbReference type="AlphaFoldDB" id="A0A921JMY8"/>
<evidence type="ECO:0000313" key="4">
    <source>
        <dbReference type="EMBL" id="HJE48829.1"/>
    </source>
</evidence>
<dbReference type="GO" id="GO:0016787">
    <property type="term" value="F:hydrolase activity"/>
    <property type="evidence" value="ECO:0007669"/>
    <property type="project" value="InterPro"/>
</dbReference>
<gene>
    <name evidence="4" type="ORF">K8V69_01390</name>
</gene>
<feature type="domain" description="Helicase ATP-binding" evidence="2">
    <location>
        <begin position="18"/>
        <end position="153"/>
    </location>
</feature>
<dbReference type="PROSITE" id="PS51194">
    <property type="entry name" value="HELICASE_CTER"/>
    <property type="match status" value="1"/>
</dbReference>
<dbReference type="InterPro" id="IPR050742">
    <property type="entry name" value="Helicase_Restrict-Modif_Enz"/>
</dbReference>
<keyword evidence="4" id="KW-0347">Helicase</keyword>
<reference evidence="4" key="2">
    <citation type="submission" date="2021-09" db="EMBL/GenBank/DDBJ databases">
        <authorList>
            <person name="Gilroy R."/>
        </authorList>
    </citation>
    <scope>NUCLEOTIDE SEQUENCE</scope>
    <source>
        <strain evidence="4">CHK192-2623</strain>
    </source>
</reference>
<accession>A0A921JMY8</accession>
<comment type="caution">
    <text evidence="4">The sequence shown here is derived from an EMBL/GenBank/DDBJ whole genome shotgun (WGS) entry which is preliminary data.</text>
</comment>
<feature type="coiled-coil region" evidence="1">
    <location>
        <begin position="389"/>
        <end position="416"/>
    </location>
</feature>
<feature type="domain" description="Helicase C-terminal" evidence="3">
    <location>
        <begin position="205"/>
        <end position="350"/>
    </location>
</feature>
<dbReference type="PROSITE" id="PS51192">
    <property type="entry name" value="HELICASE_ATP_BIND_1"/>
    <property type="match status" value="1"/>
</dbReference>
<dbReference type="InterPro" id="IPR006935">
    <property type="entry name" value="Helicase/UvrB_N"/>
</dbReference>
<dbReference type="Pfam" id="PF00271">
    <property type="entry name" value="Helicase_C"/>
    <property type="match status" value="1"/>
</dbReference>
<evidence type="ECO:0000259" key="3">
    <source>
        <dbReference type="PROSITE" id="PS51194"/>
    </source>
</evidence>
<dbReference type="GO" id="GO:0003677">
    <property type="term" value="F:DNA binding"/>
    <property type="evidence" value="ECO:0007669"/>
    <property type="project" value="InterPro"/>
</dbReference>
<reference evidence="4" key="1">
    <citation type="journal article" date="2021" name="PeerJ">
        <title>Extensive microbial diversity within the chicken gut microbiome revealed by metagenomics and culture.</title>
        <authorList>
            <person name="Gilroy R."/>
            <person name="Ravi A."/>
            <person name="Getino M."/>
            <person name="Pursley I."/>
            <person name="Horton D.L."/>
            <person name="Alikhan N.F."/>
            <person name="Baker D."/>
            <person name="Gharbi K."/>
            <person name="Hall N."/>
            <person name="Watson M."/>
            <person name="Adriaenssens E.M."/>
            <person name="Foster-Nyarko E."/>
            <person name="Jarju S."/>
            <person name="Secka A."/>
            <person name="Antonio M."/>
            <person name="Oren A."/>
            <person name="Chaudhuri R.R."/>
            <person name="La Ragione R."/>
            <person name="Hildebrand F."/>
            <person name="Pallen M.J."/>
        </authorList>
    </citation>
    <scope>NUCLEOTIDE SEQUENCE</scope>
    <source>
        <strain evidence="4">CHK192-2623</strain>
    </source>
</reference>
<proteinExistence type="predicted"/>
<dbReference type="EMBL" id="DYYQ01000011">
    <property type="protein sequence ID" value="HJE48829.1"/>
    <property type="molecule type" value="Genomic_DNA"/>
</dbReference>
<evidence type="ECO:0000259" key="2">
    <source>
        <dbReference type="PROSITE" id="PS51192"/>
    </source>
</evidence>
<dbReference type="Gene3D" id="3.40.50.300">
    <property type="entry name" value="P-loop containing nucleotide triphosphate hydrolases"/>
    <property type="match status" value="2"/>
</dbReference>
<dbReference type="GO" id="GO:0005524">
    <property type="term" value="F:ATP binding"/>
    <property type="evidence" value="ECO:0007669"/>
    <property type="project" value="InterPro"/>
</dbReference>
<organism evidence="4 5">
    <name type="scientific">Lactobacillus johnsonii</name>
    <dbReference type="NCBI Taxonomy" id="33959"/>
    <lineage>
        <taxon>Bacteria</taxon>
        <taxon>Bacillati</taxon>
        <taxon>Bacillota</taxon>
        <taxon>Bacilli</taxon>
        <taxon>Lactobacillales</taxon>
        <taxon>Lactobacillaceae</taxon>
        <taxon>Lactobacillus</taxon>
    </lineage>
</organism>
<dbReference type="InterPro" id="IPR027417">
    <property type="entry name" value="P-loop_NTPase"/>
</dbReference>
<keyword evidence="4" id="KW-0378">Hydrolase</keyword>
<dbReference type="InterPro" id="IPR014001">
    <property type="entry name" value="Helicase_ATP-bd"/>
</dbReference>
<dbReference type="InterPro" id="IPR001650">
    <property type="entry name" value="Helicase_C-like"/>
</dbReference>
<keyword evidence="4" id="KW-0067">ATP-binding</keyword>
<name>A0A921JMY8_LACJH</name>